<dbReference type="Proteomes" id="UP000319130">
    <property type="component" value="Unassembled WGS sequence"/>
</dbReference>
<dbReference type="EMBL" id="SOIZ01000040">
    <property type="protein sequence ID" value="TET64660.1"/>
    <property type="molecule type" value="Genomic_DNA"/>
</dbReference>
<name>A0A523WCB3_UNCAE</name>
<evidence type="ECO:0000313" key="3">
    <source>
        <dbReference type="Proteomes" id="UP000319130"/>
    </source>
</evidence>
<accession>A0A523WCB3</accession>
<comment type="caution">
    <text evidence="2">The sequence shown here is derived from an EMBL/GenBank/DDBJ whole genome shotgun (WGS) entry which is preliminary data.</text>
</comment>
<reference evidence="2 3" key="1">
    <citation type="submission" date="2019-03" db="EMBL/GenBank/DDBJ databases">
        <title>Metabolic potential of uncultured bacteria and archaea associated with petroleum seepage in deep-sea sediments.</title>
        <authorList>
            <person name="Dong X."/>
            <person name="Hubert C."/>
        </authorList>
    </citation>
    <scope>NUCLEOTIDE SEQUENCE [LARGE SCALE GENOMIC DNA]</scope>
    <source>
        <strain evidence="2">E29_bin52</strain>
    </source>
</reference>
<feature type="domain" description="UPF0261" evidence="1">
    <location>
        <begin position="1"/>
        <end position="63"/>
    </location>
</feature>
<evidence type="ECO:0000259" key="1">
    <source>
        <dbReference type="Pfam" id="PF23189"/>
    </source>
</evidence>
<dbReference type="Gene3D" id="3.40.50.12030">
    <property type="entry name" value="Uncharacterised protein family UPF0261, NC domain"/>
    <property type="match status" value="1"/>
</dbReference>
<dbReference type="InterPro" id="IPR056778">
    <property type="entry name" value="UPF0261_C"/>
</dbReference>
<organism evidence="2 3">
    <name type="scientific">Aerophobetes bacterium</name>
    <dbReference type="NCBI Taxonomy" id="2030807"/>
    <lineage>
        <taxon>Bacteria</taxon>
        <taxon>Candidatus Aerophobota</taxon>
    </lineage>
</organism>
<feature type="non-terminal residue" evidence="2">
    <location>
        <position position="1"/>
    </location>
</feature>
<gene>
    <name evidence="2" type="ORF">E3J48_00805</name>
</gene>
<proteinExistence type="predicted"/>
<evidence type="ECO:0000313" key="2">
    <source>
        <dbReference type="EMBL" id="TET64660.1"/>
    </source>
</evidence>
<dbReference type="Pfam" id="PF23189">
    <property type="entry name" value="UPF0261_C"/>
    <property type="match status" value="1"/>
</dbReference>
<sequence length="71" mass="7929">LIPLGGWSSVDKRGTDFCDEDLDRVFVEELKKKLRVDIELKEVDADLDTSEFAQEVVRSLCEIVETTGAGV</sequence>
<protein>
    <recommendedName>
        <fullName evidence="1">UPF0261 domain-containing protein</fullName>
    </recommendedName>
</protein>
<dbReference type="AlphaFoldDB" id="A0A523WCB3"/>